<dbReference type="SUPFAM" id="SSF53383">
    <property type="entry name" value="PLP-dependent transferases"/>
    <property type="match status" value="1"/>
</dbReference>
<dbReference type="GO" id="GO:0048472">
    <property type="term" value="F:threonine-phosphate decarboxylase activity"/>
    <property type="evidence" value="ECO:0007669"/>
    <property type="project" value="UniProtKB-EC"/>
</dbReference>
<evidence type="ECO:0000313" key="5">
    <source>
        <dbReference type="Proteomes" id="UP000239706"/>
    </source>
</evidence>
<comment type="caution">
    <text evidence="4">The sequence shown here is derived from an EMBL/GenBank/DDBJ whole genome shotgun (WGS) entry which is preliminary data.</text>
</comment>
<dbReference type="EC" id="4.1.1.81" evidence="4"/>
<dbReference type="PANTHER" id="PTHR42885">
    <property type="entry name" value="HISTIDINOL-PHOSPHATE AMINOTRANSFERASE-RELATED"/>
    <property type="match status" value="1"/>
</dbReference>
<dbReference type="RefSeq" id="WP_106063802.1">
    <property type="nucleotide sequence ID" value="NZ_PVXO01000047.1"/>
</dbReference>
<dbReference type="InterPro" id="IPR004839">
    <property type="entry name" value="Aminotransferase_I/II_large"/>
</dbReference>
<gene>
    <name evidence="4" type="primary">cobD</name>
    <name evidence="4" type="ORF">CLLI_17100</name>
</gene>
<dbReference type="EMBL" id="PVXO01000047">
    <property type="protein sequence ID" value="PRR78283.1"/>
    <property type="molecule type" value="Genomic_DNA"/>
</dbReference>
<feature type="domain" description="Aminotransferase class I/classII large" evidence="3">
    <location>
        <begin position="17"/>
        <end position="366"/>
    </location>
</feature>
<protein>
    <submittedName>
        <fullName evidence="4">Threonine-phosphate decarboxylase</fullName>
        <ecNumber evidence="4">4.1.1.81</ecNumber>
    </submittedName>
</protein>
<dbReference type="Gene3D" id="3.40.640.10">
    <property type="entry name" value="Type I PLP-dependent aspartate aminotransferase-like (Major domain)"/>
    <property type="match status" value="1"/>
</dbReference>
<keyword evidence="4" id="KW-0456">Lyase</keyword>
<sequence>MQHGGDVYTDGILKGRELIDFSSNINPLGVPESFVKHIGEGIQALNRYPDAKYRQLKGFLIEYINNSSQLFCFNMNENKSGVNKENKNIIEENDLVLGNGAAEIIDLVISCFNSILIMTPSFGEYQEDAEKWGLNITHLPMNENMEYDYKAIKGNIDNVDALIIGNPNNPNGGIIDKDKFLPILRYCEEKGKTIIIDEAFIEFTGNIENSFVEELKDFKCIFIIRALTKFYAMPAVRLGFGISKNEEILNRIRKKQNPWNINCFAELAAKYVLKDKEYICKSIKWINEERNYLPKELSNISYIEKVYQTYSNFVLCKLRGIDCNKLYDLCLKEGIVIRKCDNYIGINKSFVRFAIKDRKRNELLIRTLKKLAIS</sequence>
<reference evidence="4 5" key="1">
    <citation type="submission" date="2018-03" db="EMBL/GenBank/DDBJ databases">
        <title>Genome sequence of Clostridium liquoris DSM 100320.</title>
        <authorList>
            <person name="Poehlein A."/>
            <person name="Daniel R."/>
        </authorList>
    </citation>
    <scope>NUCLEOTIDE SEQUENCE [LARGE SCALE GENOMIC DNA]</scope>
    <source>
        <strain evidence="4 5">DSM 100320</strain>
    </source>
</reference>
<comment type="cofactor">
    <cofactor evidence="1">
        <name>pyridoxal 5'-phosphate</name>
        <dbReference type="ChEBI" id="CHEBI:597326"/>
    </cofactor>
</comment>
<dbReference type="CDD" id="cd00609">
    <property type="entry name" value="AAT_like"/>
    <property type="match status" value="1"/>
</dbReference>
<dbReference type="GO" id="GO:0030170">
    <property type="term" value="F:pyridoxal phosphate binding"/>
    <property type="evidence" value="ECO:0007669"/>
    <property type="project" value="InterPro"/>
</dbReference>
<accession>A0A2T0B392</accession>
<keyword evidence="2" id="KW-0663">Pyridoxal phosphate</keyword>
<dbReference type="AlphaFoldDB" id="A0A2T0B392"/>
<dbReference type="PANTHER" id="PTHR42885:SF1">
    <property type="entry name" value="THREONINE-PHOSPHATE DECARBOXYLASE"/>
    <property type="match status" value="1"/>
</dbReference>
<evidence type="ECO:0000256" key="2">
    <source>
        <dbReference type="ARBA" id="ARBA00022898"/>
    </source>
</evidence>
<name>A0A2T0B392_9CLOT</name>
<dbReference type="InterPro" id="IPR015421">
    <property type="entry name" value="PyrdxlP-dep_Trfase_major"/>
</dbReference>
<dbReference type="InterPro" id="IPR015424">
    <property type="entry name" value="PyrdxlP-dep_Trfase"/>
</dbReference>
<organism evidence="4 5">
    <name type="scientific">Clostridium liquoris</name>
    <dbReference type="NCBI Taxonomy" id="1289519"/>
    <lineage>
        <taxon>Bacteria</taxon>
        <taxon>Bacillati</taxon>
        <taxon>Bacillota</taxon>
        <taxon>Clostridia</taxon>
        <taxon>Eubacteriales</taxon>
        <taxon>Clostridiaceae</taxon>
        <taxon>Clostridium</taxon>
    </lineage>
</organism>
<evidence type="ECO:0000313" key="4">
    <source>
        <dbReference type="EMBL" id="PRR78283.1"/>
    </source>
</evidence>
<dbReference type="Gene3D" id="3.90.1150.10">
    <property type="entry name" value="Aspartate Aminotransferase, domain 1"/>
    <property type="match status" value="1"/>
</dbReference>
<evidence type="ECO:0000256" key="1">
    <source>
        <dbReference type="ARBA" id="ARBA00001933"/>
    </source>
</evidence>
<keyword evidence="5" id="KW-1185">Reference proteome</keyword>
<dbReference type="Proteomes" id="UP000239706">
    <property type="component" value="Unassembled WGS sequence"/>
</dbReference>
<dbReference type="Pfam" id="PF00155">
    <property type="entry name" value="Aminotran_1_2"/>
    <property type="match status" value="1"/>
</dbReference>
<dbReference type="InterPro" id="IPR015422">
    <property type="entry name" value="PyrdxlP-dep_Trfase_small"/>
</dbReference>
<dbReference type="OrthoDB" id="9813612at2"/>
<proteinExistence type="predicted"/>
<evidence type="ECO:0000259" key="3">
    <source>
        <dbReference type="Pfam" id="PF00155"/>
    </source>
</evidence>